<feature type="domain" description="HNH nuclease" evidence="2">
    <location>
        <begin position="224"/>
        <end position="286"/>
    </location>
</feature>
<evidence type="ECO:0000259" key="2">
    <source>
        <dbReference type="Pfam" id="PF13391"/>
    </source>
</evidence>
<feature type="region of interest" description="Disordered" evidence="1">
    <location>
        <begin position="171"/>
        <end position="213"/>
    </location>
</feature>
<gene>
    <name evidence="3" type="ORF">DHEL01_v209912</name>
</gene>
<evidence type="ECO:0000313" key="4">
    <source>
        <dbReference type="Proteomes" id="UP000094444"/>
    </source>
</evidence>
<proteinExistence type="predicted"/>
<dbReference type="InterPro" id="IPR003615">
    <property type="entry name" value="HNH_nuc"/>
</dbReference>
<dbReference type="OrthoDB" id="2142759at2759"/>
<feature type="region of interest" description="Disordered" evidence="1">
    <location>
        <begin position="391"/>
        <end position="444"/>
    </location>
</feature>
<keyword evidence="4" id="KW-1185">Reference proteome</keyword>
<reference evidence="3" key="1">
    <citation type="submission" date="2017-09" db="EMBL/GenBank/DDBJ databases">
        <title>Polyketide synthases of a Diaporthe helianthi virulent isolate.</title>
        <authorList>
            <person name="Baroncelli R."/>
        </authorList>
    </citation>
    <scope>NUCLEOTIDE SEQUENCE [LARGE SCALE GENOMIC DNA]</scope>
    <source>
        <strain evidence="3">7/96</strain>
    </source>
</reference>
<dbReference type="Proteomes" id="UP000094444">
    <property type="component" value="Unassembled WGS sequence"/>
</dbReference>
<protein>
    <recommendedName>
        <fullName evidence="2">HNH nuclease domain-containing protein</fullName>
    </recommendedName>
</protein>
<evidence type="ECO:0000256" key="1">
    <source>
        <dbReference type="SAM" id="MobiDB-lite"/>
    </source>
</evidence>
<sequence>MTDSVLLRQPVPQPLTLDWDPRARINFRHPGYDSPFDTLFQLPRFDHKGSLTSASAATDHQAPGTVFNDIGNASASTGSQTHTIAGVHHRTALLACQIIANNAFDGFLATDRDGQQRVNLGPDEVLTADNYWFIANRPDSSLNLVDNRDVYPIVPSFPDWAFPHDRFRTLGWGPQPRPHGQPATAAPQSRPHHPAGQDEHPPHPLPTPIPMAPPPIPGQTIRRCILSNTSYPLHKAHIIPLAHQRWFGNSGMAMYGLGSGLIDNDANALHMRHDLHFVWDAHIFALVPKEDYYTVHVLHIPQTAVLEFAALWHNVPVRSEELRQSEAFMFAKFAQAIFMLLKPFIVQSATSRYVARLQVSPDDLRNAPKVQQEWIPGSSLWDLYGGGGSRSASASRKRSHSKASDDPGNGDAGTRRGLYNSDSEDERTHEWYGTSDDIAAGTWESDSGDEYYRAIRAFEEAERGRPTKRRR</sequence>
<dbReference type="EMBL" id="MAVT02001195">
    <property type="protein sequence ID" value="POS71692.1"/>
    <property type="molecule type" value="Genomic_DNA"/>
</dbReference>
<dbReference type="Pfam" id="PF13391">
    <property type="entry name" value="HNH_2"/>
    <property type="match status" value="1"/>
</dbReference>
<feature type="compositionally biased region" description="Pro residues" evidence="1">
    <location>
        <begin position="203"/>
        <end position="213"/>
    </location>
</feature>
<evidence type="ECO:0000313" key="3">
    <source>
        <dbReference type="EMBL" id="POS71692.1"/>
    </source>
</evidence>
<dbReference type="InParanoid" id="A0A2P5HN60"/>
<accession>A0A2P5HN60</accession>
<name>A0A2P5HN60_DIAHE</name>
<dbReference type="AlphaFoldDB" id="A0A2P5HN60"/>
<organism evidence="3 4">
    <name type="scientific">Diaporthe helianthi</name>
    <dbReference type="NCBI Taxonomy" id="158607"/>
    <lineage>
        <taxon>Eukaryota</taxon>
        <taxon>Fungi</taxon>
        <taxon>Dikarya</taxon>
        <taxon>Ascomycota</taxon>
        <taxon>Pezizomycotina</taxon>
        <taxon>Sordariomycetes</taxon>
        <taxon>Sordariomycetidae</taxon>
        <taxon>Diaporthales</taxon>
        <taxon>Diaporthaceae</taxon>
        <taxon>Diaporthe</taxon>
    </lineage>
</organism>
<comment type="caution">
    <text evidence="3">The sequence shown here is derived from an EMBL/GenBank/DDBJ whole genome shotgun (WGS) entry which is preliminary data.</text>
</comment>